<dbReference type="AlphaFoldDB" id="A0A9D4UDV7"/>
<feature type="region of interest" description="Disordered" evidence="1">
    <location>
        <begin position="50"/>
        <end position="82"/>
    </location>
</feature>
<dbReference type="Proteomes" id="UP000886520">
    <property type="component" value="Chromosome 18"/>
</dbReference>
<accession>A0A9D4UDV7</accession>
<dbReference type="CDD" id="cd00298">
    <property type="entry name" value="ACD_sHsps_p23-like"/>
    <property type="match status" value="1"/>
</dbReference>
<dbReference type="EMBL" id="JABFUD020000018">
    <property type="protein sequence ID" value="KAI5065862.1"/>
    <property type="molecule type" value="Genomic_DNA"/>
</dbReference>
<dbReference type="SUPFAM" id="SSF49764">
    <property type="entry name" value="HSP20-like chaperones"/>
    <property type="match status" value="1"/>
</dbReference>
<dbReference type="InterPro" id="IPR056496">
    <property type="entry name" value="CS_DNAAF11_C"/>
</dbReference>
<evidence type="ECO:0000259" key="2">
    <source>
        <dbReference type="Pfam" id="PF23602"/>
    </source>
</evidence>
<dbReference type="InterPro" id="IPR008978">
    <property type="entry name" value="HSP20-like_chaperone"/>
</dbReference>
<feature type="compositionally biased region" description="Basic and acidic residues" evidence="1">
    <location>
        <begin position="50"/>
        <end position="70"/>
    </location>
</feature>
<feature type="domain" description="Dynein axonemal assembly factor 11-like CS" evidence="2">
    <location>
        <begin position="57"/>
        <end position="170"/>
    </location>
</feature>
<organism evidence="3 4">
    <name type="scientific">Adiantum capillus-veneris</name>
    <name type="common">Maidenhair fern</name>
    <dbReference type="NCBI Taxonomy" id="13818"/>
    <lineage>
        <taxon>Eukaryota</taxon>
        <taxon>Viridiplantae</taxon>
        <taxon>Streptophyta</taxon>
        <taxon>Embryophyta</taxon>
        <taxon>Tracheophyta</taxon>
        <taxon>Polypodiopsida</taxon>
        <taxon>Polypodiidae</taxon>
        <taxon>Polypodiales</taxon>
        <taxon>Pteridineae</taxon>
        <taxon>Pteridaceae</taxon>
        <taxon>Vittarioideae</taxon>
        <taxon>Adiantum</taxon>
    </lineage>
</organism>
<evidence type="ECO:0000256" key="1">
    <source>
        <dbReference type="SAM" id="MobiDB-lite"/>
    </source>
</evidence>
<evidence type="ECO:0000313" key="4">
    <source>
        <dbReference type="Proteomes" id="UP000886520"/>
    </source>
</evidence>
<protein>
    <recommendedName>
        <fullName evidence="2">Dynein axonemal assembly factor 11-like CS domain-containing protein</fullName>
    </recommendedName>
</protein>
<gene>
    <name evidence="3" type="ORF">GOP47_0018486</name>
</gene>
<comment type="caution">
    <text evidence="3">The sequence shown here is derived from an EMBL/GenBank/DDBJ whole genome shotgun (WGS) entry which is preliminary data.</text>
</comment>
<proteinExistence type="predicted"/>
<sequence>MYNSIFKKLSTKIDTTLDDTVEETASTINGKGQAVREYTPATRLAEHAELEEMRGGRKVDKEVSSRDSKKSQRHAGFDPLPIDGRIYQKNEGGWNFQLTESECKSKVLLDVPVGRYMDISLIDVDVQPTWVRVLAKGKLLQLQLPDEVNPDKSVAQRSNTTGNLLICMPKASCNMKINVKDHKTRSLFYCEEPKKPIKANMKAGRETSIAANTDKSMNFDEKISFQEPLDVSTVSFKDFKSKEFQEIEMLDGGDFGDLPALE</sequence>
<evidence type="ECO:0000313" key="3">
    <source>
        <dbReference type="EMBL" id="KAI5065862.1"/>
    </source>
</evidence>
<dbReference type="OrthoDB" id="10250990at2759"/>
<keyword evidence="4" id="KW-1185">Reference proteome</keyword>
<name>A0A9D4UDV7_ADICA</name>
<reference evidence="3" key="1">
    <citation type="submission" date="2021-01" db="EMBL/GenBank/DDBJ databases">
        <title>Adiantum capillus-veneris genome.</title>
        <authorList>
            <person name="Fang Y."/>
            <person name="Liao Q."/>
        </authorList>
    </citation>
    <scope>NUCLEOTIDE SEQUENCE</scope>
    <source>
        <strain evidence="3">H3</strain>
        <tissue evidence="3">Leaf</tissue>
    </source>
</reference>
<dbReference type="Pfam" id="PF23602">
    <property type="entry name" value="CS_DNAAF11_C"/>
    <property type="match status" value="1"/>
</dbReference>